<name>A0A0U1NWK3_9BACI</name>
<evidence type="ECO:0000256" key="2">
    <source>
        <dbReference type="ARBA" id="ARBA00022801"/>
    </source>
</evidence>
<dbReference type="InterPro" id="IPR020476">
    <property type="entry name" value="Nudix_hydrolase"/>
</dbReference>
<dbReference type="CDD" id="cd04677">
    <property type="entry name" value="NUDIX_Hydrolase"/>
    <property type="match status" value="1"/>
</dbReference>
<reference evidence="6" key="1">
    <citation type="submission" date="2015-05" db="EMBL/GenBank/DDBJ databases">
        <authorList>
            <person name="Urmite Genomes"/>
        </authorList>
    </citation>
    <scope>NUCLEOTIDE SEQUENCE [LARGE SCALE GENOMIC DNA]</scope>
    <source>
        <strain evidence="6">LF1</strain>
    </source>
</reference>
<feature type="domain" description="Nudix hydrolase" evidence="4">
    <location>
        <begin position="17"/>
        <end position="149"/>
    </location>
</feature>
<dbReference type="RefSeq" id="WP_090634317.1">
    <property type="nucleotide sequence ID" value="NZ_CVRB01000002.1"/>
</dbReference>
<dbReference type="OrthoDB" id="9787476at2"/>
<protein>
    <submittedName>
        <fullName evidence="5">MutT/nudix family protein</fullName>
    </submittedName>
</protein>
<evidence type="ECO:0000259" key="4">
    <source>
        <dbReference type="PROSITE" id="PS51462"/>
    </source>
</evidence>
<dbReference type="PROSITE" id="PS00893">
    <property type="entry name" value="NUDIX_BOX"/>
    <property type="match status" value="1"/>
</dbReference>
<dbReference type="Pfam" id="PF00293">
    <property type="entry name" value="NUDIX"/>
    <property type="match status" value="1"/>
</dbReference>
<accession>A0A0U1NWK3</accession>
<keyword evidence="6" id="KW-1185">Reference proteome</keyword>
<dbReference type="Gene3D" id="3.90.79.10">
    <property type="entry name" value="Nucleoside Triphosphate Pyrophosphohydrolase"/>
    <property type="match status" value="1"/>
</dbReference>
<sequence>MSGYIKEMRKLIGTRPLMVVGATVIAFNEREEILLQLRSDIKKWGLPGGAMEYGETLEETAIRELFEETGLKANRLTFVDILSGKQECHKYPNGDEVFGVTTVYFTEDIYGELSINDRESLNLKFFPLNNLPSNLVEKAKYIIDKHLLSPR</sequence>
<comment type="cofactor">
    <cofactor evidence="1">
        <name>Mg(2+)</name>
        <dbReference type="ChEBI" id="CHEBI:18420"/>
    </cofactor>
</comment>
<dbReference type="EMBL" id="CVRB01000002">
    <property type="protein sequence ID" value="CRK82390.1"/>
    <property type="molecule type" value="Genomic_DNA"/>
</dbReference>
<dbReference type="STRING" id="1499688.BN000_02314"/>
<dbReference type="PROSITE" id="PS51462">
    <property type="entry name" value="NUDIX"/>
    <property type="match status" value="1"/>
</dbReference>
<organism evidence="5 6">
    <name type="scientific">Neobacillus massiliamazoniensis</name>
    <dbReference type="NCBI Taxonomy" id="1499688"/>
    <lineage>
        <taxon>Bacteria</taxon>
        <taxon>Bacillati</taxon>
        <taxon>Bacillota</taxon>
        <taxon>Bacilli</taxon>
        <taxon>Bacillales</taxon>
        <taxon>Bacillaceae</taxon>
        <taxon>Neobacillus</taxon>
    </lineage>
</organism>
<dbReference type="InterPro" id="IPR020084">
    <property type="entry name" value="NUDIX_hydrolase_CS"/>
</dbReference>
<dbReference type="Proteomes" id="UP000199087">
    <property type="component" value="Unassembled WGS sequence"/>
</dbReference>
<dbReference type="PRINTS" id="PR00502">
    <property type="entry name" value="NUDIXFAMILY"/>
</dbReference>
<dbReference type="InterPro" id="IPR000086">
    <property type="entry name" value="NUDIX_hydrolase_dom"/>
</dbReference>
<dbReference type="PANTHER" id="PTHR43046:SF2">
    <property type="entry name" value="8-OXO-DGTP DIPHOSPHATASE-RELATED"/>
    <property type="match status" value="1"/>
</dbReference>
<evidence type="ECO:0000256" key="3">
    <source>
        <dbReference type="RuleBase" id="RU003476"/>
    </source>
</evidence>
<evidence type="ECO:0000313" key="5">
    <source>
        <dbReference type="EMBL" id="CRK82390.1"/>
    </source>
</evidence>
<dbReference type="PANTHER" id="PTHR43046">
    <property type="entry name" value="GDP-MANNOSE MANNOSYL HYDROLASE"/>
    <property type="match status" value="1"/>
</dbReference>
<keyword evidence="2 3" id="KW-0378">Hydrolase</keyword>
<dbReference type="AlphaFoldDB" id="A0A0U1NWK3"/>
<dbReference type="GO" id="GO:0016787">
    <property type="term" value="F:hydrolase activity"/>
    <property type="evidence" value="ECO:0007669"/>
    <property type="project" value="UniProtKB-KW"/>
</dbReference>
<evidence type="ECO:0000256" key="1">
    <source>
        <dbReference type="ARBA" id="ARBA00001946"/>
    </source>
</evidence>
<comment type="similarity">
    <text evidence="3">Belongs to the Nudix hydrolase family.</text>
</comment>
<gene>
    <name evidence="5" type="ORF">BN000_02314</name>
</gene>
<dbReference type="InterPro" id="IPR015797">
    <property type="entry name" value="NUDIX_hydrolase-like_dom_sf"/>
</dbReference>
<proteinExistence type="inferred from homology"/>
<dbReference type="SUPFAM" id="SSF55811">
    <property type="entry name" value="Nudix"/>
    <property type="match status" value="1"/>
</dbReference>
<evidence type="ECO:0000313" key="6">
    <source>
        <dbReference type="Proteomes" id="UP000199087"/>
    </source>
</evidence>